<evidence type="ECO:0000313" key="3">
    <source>
        <dbReference type="EMBL" id="QDU40241.1"/>
    </source>
</evidence>
<keyword evidence="4" id="KW-1185">Reference proteome</keyword>
<feature type="domain" description="HDOD" evidence="2">
    <location>
        <begin position="26"/>
        <end position="89"/>
    </location>
</feature>
<evidence type="ECO:0000259" key="2">
    <source>
        <dbReference type="Pfam" id="PF08668"/>
    </source>
</evidence>
<organism evidence="3 4">
    <name type="scientific">Maioricimonas rarisocia</name>
    <dbReference type="NCBI Taxonomy" id="2528026"/>
    <lineage>
        <taxon>Bacteria</taxon>
        <taxon>Pseudomonadati</taxon>
        <taxon>Planctomycetota</taxon>
        <taxon>Planctomycetia</taxon>
        <taxon>Planctomycetales</taxon>
        <taxon>Planctomycetaceae</taxon>
        <taxon>Maioricimonas</taxon>
    </lineage>
</organism>
<protein>
    <submittedName>
        <fullName evidence="3">HDOD domain protein</fullName>
    </submittedName>
</protein>
<evidence type="ECO:0000313" key="4">
    <source>
        <dbReference type="Proteomes" id="UP000320496"/>
    </source>
</evidence>
<sequence length="103" mass="11860">MAGRIDPAHQPRRPHLLRQPREEDLRDVIDRLAERDVNLREIAELISARPGLEAFLMTAANSVHHGLEHRVRDVHHAVVLLGIRRMLKLFDVKLGEVEQWNAA</sequence>
<gene>
    <name evidence="3" type="ORF">Mal4_45970</name>
</gene>
<dbReference type="SUPFAM" id="SSF109604">
    <property type="entry name" value="HD-domain/PDEase-like"/>
    <property type="match status" value="1"/>
</dbReference>
<dbReference type="RefSeq" id="WP_197443706.1">
    <property type="nucleotide sequence ID" value="NZ_CP036275.1"/>
</dbReference>
<accession>A0A517ZCR5</accession>
<dbReference type="EMBL" id="CP036275">
    <property type="protein sequence ID" value="QDU40241.1"/>
    <property type="molecule type" value="Genomic_DNA"/>
</dbReference>
<dbReference type="Pfam" id="PF08668">
    <property type="entry name" value="HDOD"/>
    <property type="match status" value="1"/>
</dbReference>
<evidence type="ECO:0000256" key="1">
    <source>
        <dbReference type="SAM" id="MobiDB-lite"/>
    </source>
</evidence>
<name>A0A517ZCR5_9PLAN</name>
<proteinExistence type="predicted"/>
<reference evidence="3 4" key="1">
    <citation type="submission" date="2019-02" db="EMBL/GenBank/DDBJ databases">
        <title>Deep-cultivation of Planctomycetes and their phenomic and genomic characterization uncovers novel biology.</title>
        <authorList>
            <person name="Wiegand S."/>
            <person name="Jogler M."/>
            <person name="Boedeker C."/>
            <person name="Pinto D."/>
            <person name="Vollmers J."/>
            <person name="Rivas-Marin E."/>
            <person name="Kohn T."/>
            <person name="Peeters S.H."/>
            <person name="Heuer A."/>
            <person name="Rast P."/>
            <person name="Oberbeckmann S."/>
            <person name="Bunk B."/>
            <person name="Jeske O."/>
            <person name="Meyerdierks A."/>
            <person name="Storesund J.E."/>
            <person name="Kallscheuer N."/>
            <person name="Luecker S."/>
            <person name="Lage O.M."/>
            <person name="Pohl T."/>
            <person name="Merkel B.J."/>
            <person name="Hornburger P."/>
            <person name="Mueller R.-W."/>
            <person name="Bruemmer F."/>
            <person name="Labrenz M."/>
            <person name="Spormann A.M."/>
            <person name="Op den Camp H."/>
            <person name="Overmann J."/>
            <person name="Amann R."/>
            <person name="Jetten M.S.M."/>
            <person name="Mascher T."/>
            <person name="Medema M.H."/>
            <person name="Devos D.P."/>
            <person name="Kaster A.-K."/>
            <person name="Ovreas L."/>
            <person name="Rohde M."/>
            <person name="Galperin M.Y."/>
            <person name="Jogler C."/>
        </authorList>
    </citation>
    <scope>NUCLEOTIDE SEQUENCE [LARGE SCALE GENOMIC DNA]</scope>
    <source>
        <strain evidence="3 4">Mal4</strain>
    </source>
</reference>
<dbReference type="AlphaFoldDB" id="A0A517ZCR5"/>
<feature type="region of interest" description="Disordered" evidence="1">
    <location>
        <begin position="1"/>
        <end position="20"/>
    </location>
</feature>
<dbReference type="Proteomes" id="UP000320496">
    <property type="component" value="Chromosome"/>
</dbReference>
<dbReference type="InterPro" id="IPR013976">
    <property type="entry name" value="HDOD"/>
</dbReference>
<dbReference type="Gene3D" id="1.10.3210.10">
    <property type="entry name" value="Hypothetical protein af1432"/>
    <property type="match status" value="1"/>
</dbReference>
<dbReference type="KEGG" id="mri:Mal4_45970"/>